<dbReference type="Pfam" id="PF08240">
    <property type="entry name" value="ADH_N"/>
    <property type="match status" value="1"/>
</dbReference>
<comment type="caution">
    <text evidence="6">The sequence shown here is derived from an EMBL/GenBank/DDBJ whole genome shotgun (WGS) entry which is preliminary data.</text>
</comment>
<dbReference type="EMBL" id="MORL01000009">
    <property type="protein sequence ID" value="OIN57864.1"/>
    <property type="molecule type" value="Genomic_DNA"/>
</dbReference>
<evidence type="ECO:0000256" key="4">
    <source>
        <dbReference type="RuleBase" id="RU361277"/>
    </source>
</evidence>
<dbReference type="SMART" id="SM00829">
    <property type="entry name" value="PKS_ER"/>
    <property type="match status" value="1"/>
</dbReference>
<keyword evidence="2 4" id="KW-0862">Zinc</keyword>
<evidence type="ECO:0000256" key="3">
    <source>
        <dbReference type="ARBA" id="ARBA00023002"/>
    </source>
</evidence>
<proteinExistence type="inferred from homology"/>
<gene>
    <name evidence="6" type="ORF">BLX24_17355</name>
</gene>
<comment type="similarity">
    <text evidence="4">Belongs to the zinc-containing alcohol dehydrogenase family.</text>
</comment>
<dbReference type="Gene3D" id="3.90.180.10">
    <property type="entry name" value="Medium-chain alcohol dehydrogenases, catalytic domain"/>
    <property type="match status" value="1"/>
</dbReference>
<reference evidence="6 7" key="1">
    <citation type="submission" date="2016-10" db="EMBL/GenBank/DDBJ databases">
        <title>Arsenicibacter rosenii gen. nov., sp. nov., an efficient arsenic-methylating bacterium isolated from an arsenic-contaminated paddy soil.</title>
        <authorList>
            <person name="Huang K."/>
        </authorList>
    </citation>
    <scope>NUCLEOTIDE SEQUENCE [LARGE SCALE GENOMIC DNA]</scope>
    <source>
        <strain evidence="6 7">SM-1</strain>
    </source>
</reference>
<dbReference type="InterPro" id="IPR013149">
    <property type="entry name" value="ADH-like_C"/>
</dbReference>
<accession>A0A1S2VGL6</accession>
<dbReference type="InterPro" id="IPR020843">
    <property type="entry name" value="ER"/>
</dbReference>
<sequence length="343" mass="36415">MKALVLTEYNHFDVQDVPKPAPGPNDVLVRVQAVGICGSDVHGMDGSSGRRIPPIIMGHEASGIIAEVGEAVHSWATGDRVTFDSTVYALDDWYSRRGQYNLSDGREVVGVSTPDFKRHGAFAEYVVVPQHILYAIPDNVSFTQAALVEPVAVALHALSLTPVQVNDSAVVVGAGMIGLFVIQALKLAGCGTIIAIDLDDDRLALAKSLGATVTLNAKTDEVVRQVQAHTHGRGADVAFEVVGAGPTVRTAIDCVRKGATVTLVGNLAPSVEIPLQAVVTRQLRLQGSCAINGEYEAALALISSGRMNVEAILSAEVPLTEGPDWFKRLYQKEKGLIKVVLKP</sequence>
<dbReference type="InterPro" id="IPR011032">
    <property type="entry name" value="GroES-like_sf"/>
</dbReference>
<evidence type="ECO:0000313" key="6">
    <source>
        <dbReference type="EMBL" id="OIN57864.1"/>
    </source>
</evidence>
<protein>
    <submittedName>
        <fullName evidence="6">Galactitol-1-phosphate 5-dehydrogenase</fullName>
    </submittedName>
</protein>
<dbReference type="Proteomes" id="UP000181790">
    <property type="component" value="Unassembled WGS sequence"/>
</dbReference>
<dbReference type="Gene3D" id="3.40.50.720">
    <property type="entry name" value="NAD(P)-binding Rossmann-like Domain"/>
    <property type="match status" value="1"/>
</dbReference>
<dbReference type="GO" id="GO:0008270">
    <property type="term" value="F:zinc ion binding"/>
    <property type="evidence" value="ECO:0007669"/>
    <property type="project" value="InterPro"/>
</dbReference>
<dbReference type="InterPro" id="IPR013154">
    <property type="entry name" value="ADH-like_N"/>
</dbReference>
<dbReference type="InterPro" id="IPR002328">
    <property type="entry name" value="ADH_Zn_CS"/>
</dbReference>
<dbReference type="Pfam" id="PF00107">
    <property type="entry name" value="ADH_zinc_N"/>
    <property type="match status" value="1"/>
</dbReference>
<dbReference type="AlphaFoldDB" id="A0A1S2VGL6"/>
<dbReference type="GO" id="GO:0016616">
    <property type="term" value="F:oxidoreductase activity, acting on the CH-OH group of donors, NAD or NADP as acceptor"/>
    <property type="evidence" value="ECO:0007669"/>
    <property type="project" value="UniProtKB-ARBA"/>
</dbReference>
<dbReference type="InterPro" id="IPR036291">
    <property type="entry name" value="NAD(P)-bd_dom_sf"/>
</dbReference>
<dbReference type="PROSITE" id="PS00059">
    <property type="entry name" value="ADH_ZINC"/>
    <property type="match status" value="1"/>
</dbReference>
<name>A0A1S2VGL6_9BACT</name>
<evidence type="ECO:0000256" key="2">
    <source>
        <dbReference type="ARBA" id="ARBA00022833"/>
    </source>
</evidence>
<feature type="domain" description="Enoyl reductase (ER)" evidence="5">
    <location>
        <begin position="7"/>
        <end position="341"/>
    </location>
</feature>
<comment type="cofactor">
    <cofactor evidence="4">
        <name>Zn(2+)</name>
        <dbReference type="ChEBI" id="CHEBI:29105"/>
    </cofactor>
</comment>
<dbReference type="CDD" id="cd08236">
    <property type="entry name" value="sugar_DH"/>
    <property type="match status" value="1"/>
</dbReference>
<keyword evidence="7" id="KW-1185">Reference proteome</keyword>
<dbReference type="SUPFAM" id="SSF50129">
    <property type="entry name" value="GroES-like"/>
    <property type="match status" value="1"/>
</dbReference>
<dbReference type="RefSeq" id="WP_071504453.1">
    <property type="nucleotide sequence ID" value="NZ_MORL01000009.1"/>
</dbReference>
<evidence type="ECO:0000256" key="1">
    <source>
        <dbReference type="ARBA" id="ARBA00022723"/>
    </source>
</evidence>
<keyword evidence="1 4" id="KW-0479">Metal-binding</keyword>
<dbReference type="InterPro" id="IPR050129">
    <property type="entry name" value="Zn_alcohol_dh"/>
</dbReference>
<dbReference type="PANTHER" id="PTHR43401:SF2">
    <property type="entry name" value="L-THREONINE 3-DEHYDROGENASE"/>
    <property type="match status" value="1"/>
</dbReference>
<dbReference type="OrthoDB" id="9787435at2"/>
<evidence type="ECO:0000259" key="5">
    <source>
        <dbReference type="SMART" id="SM00829"/>
    </source>
</evidence>
<organism evidence="6 7">
    <name type="scientific">Arsenicibacter rosenii</name>
    <dbReference type="NCBI Taxonomy" id="1750698"/>
    <lineage>
        <taxon>Bacteria</taxon>
        <taxon>Pseudomonadati</taxon>
        <taxon>Bacteroidota</taxon>
        <taxon>Cytophagia</taxon>
        <taxon>Cytophagales</taxon>
        <taxon>Spirosomataceae</taxon>
        <taxon>Arsenicibacter</taxon>
    </lineage>
</organism>
<dbReference type="PANTHER" id="PTHR43401">
    <property type="entry name" value="L-THREONINE 3-DEHYDROGENASE"/>
    <property type="match status" value="1"/>
</dbReference>
<evidence type="ECO:0000313" key="7">
    <source>
        <dbReference type="Proteomes" id="UP000181790"/>
    </source>
</evidence>
<keyword evidence="3" id="KW-0560">Oxidoreductase</keyword>
<dbReference type="SUPFAM" id="SSF51735">
    <property type="entry name" value="NAD(P)-binding Rossmann-fold domains"/>
    <property type="match status" value="1"/>
</dbReference>